<feature type="compositionally biased region" description="Polar residues" evidence="1">
    <location>
        <begin position="100"/>
        <end position="118"/>
    </location>
</feature>
<gene>
    <name evidence="3" type="ORF">ODALV1_LOCUS26983</name>
</gene>
<evidence type="ECO:0000256" key="1">
    <source>
        <dbReference type="SAM" id="MobiDB-lite"/>
    </source>
</evidence>
<accession>A0ABP1RWS4</accession>
<protein>
    <submittedName>
        <fullName evidence="3">Uncharacterized protein</fullName>
    </submittedName>
</protein>
<keyword evidence="2" id="KW-0732">Signal</keyword>
<name>A0ABP1RWS4_9HEXA</name>
<feature type="chain" id="PRO_5045666397" evidence="2">
    <location>
        <begin position="26"/>
        <end position="118"/>
    </location>
</feature>
<evidence type="ECO:0000256" key="2">
    <source>
        <dbReference type="SAM" id="SignalP"/>
    </source>
</evidence>
<feature type="signal peptide" evidence="2">
    <location>
        <begin position="1"/>
        <end position="25"/>
    </location>
</feature>
<organism evidence="3 4">
    <name type="scientific">Orchesella dallaii</name>
    <dbReference type="NCBI Taxonomy" id="48710"/>
    <lineage>
        <taxon>Eukaryota</taxon>
        <taxon>Metazoa</taxon>
        <taxon>Ecdysozoa</taxon>
        <taxon>Arthropoda</taxon>
        <taxon>Hexapoda</taxon>
        <taxon>Collembola</taxon>
        <taxon>Entomobryomorpha</taxon>
        <taxon>Entomobryoidea</taxon>
        <taxon>Orchesellidae</taxon>
        <taxon>Orchesellinae</taxon>
        <taxon>Orchesella</taxon>
    </lineage>
</organism>
<evidence type="ECO:0000313" key="3">
    <source>
        <dbReference type="EMBL" id="CAL8137580.1"/>
    </source>
</evidence>
<dbReference type="EMBL" id="CAXLJM020000118">
    <property type="protein sequence ID" value="CAL8137580.1"/>
    <property type="molecule type" value="Genomic_DNA"/>
</dbReference>
<keyword evidence="4" id="KW-1185">Reference proteome</keyword>
<feature type="region of interest" description="Disordered" evidence="1">
    <location>
        <begin position="77"/>
        <end position="118"/>
    </location>
</feature>
<proteinExistence type="predicted"/>
<comment type="caution">
    <text evidence="3">The sequence shown here is derived from an EMBL/GenBank/DDBJ whole genome shotgun (WGS) entry which is preliminary data.</text>
</comment>
<feature type="compositionally biased region" description="Low complexity" evidence="1">
    <location>
        <begin position="84"/>
        <end position="99"/>
    </location>
</feature>
<sequence length="118" mass="12678">MKHFLAAATVAVLALVVFEIAQTDAQENCPPLVTSARCGMLPVMLMCQRRCFDCHGRERVLRACYVGITCTCIAIPSTPPPPTTSTSTTTTTTTQAPTTNRDATTEPGNTTEPWTTTN</sequence>
<dbReference type="Proteomes" id="UP001642540">
    <property type="component" value="Unassembled WGS sequence"/>
</dbReference>
<reference evidence="3 4" key="1">
    <citation type="submission" date="2024-08" db="EMBL/GenBank/DDBJ databases">
        <authorList>
            <person name="Cucini C."/>
            <person name="Frati F."/>
        </authorList>
    </citation>
    <scope>NUCLEOTIDE SEQUENCE [LARGE SCALE GENOMIC DNA]</scope>
</reference>
<evidence type="ECO:0000313" key="4">
    <source>
        <dbReference type="Proteomes" id="UP001642540"/>
    </source>
</evidence>